<dbReference type="PROSITE" id="PS51257">
    <property type="entry name" value="PROKAR_LIPOPROTEIN"/>
    <property type="match status" value="1"/>
</dbReference>
<evidence type="ECO:0000313" key="1">
    <source>
        <dbReference type="EMBL" id="ATB28873.1"/>
    </source>
</evidence>
<accession>A0A250ICB6</accession>
<dbReference type="KEGG" id="mbd:MEBOL_002322"/>
<sequence length="336" mass="35738">MSFLRKSLGVVTLASLMAGCTDRGGPPGPTDPDCTGACEPVADAGTRDAGTPGDGGQTGPLEVTVAQARSAEYGTWVKIKGAVIQTVDYEKQGNGGDWSANFYLVDPANPKQGLWVYKFYQDTPTQYRAKVGDKIDIEGFIHVKGKYEQTSAYRPQLASKYYLDGSQQPKMSLTNIVASTPPPDNEVSIASGFGDAQDGFARPNPEYAGSRVHIAGPLTLTDPSPKAFQRVSADPADSRYYGFEVEGGILVRNAATYTQCDYRQTVLDGGSVTFPNGISGVWDTYTFAACEDGGTSSDCRKNAAQVPGTEPSDGGLGNKFTYVITPQNCDVDLKGE</sequence>
<name>A0A250ICB6_9BACT</name>
<reference evidence="1 2" key="1">
    <citation type="submission" date="2017-06" db="EMBL/GenBank/DDBJ databases">
        <authorList>
            <person name="Kim H.J."/>
            <person name="Triplett B.A."/>
        </authorList>
    </citation>
    <scope>NUCLEOTIDE SEQUENCE [LARGE SCALE GENOMIC DNA]</scope>
    <source>
        <strain evidence="1 2">DSM 14713</strain>
    </source>
</reference>
<protein>
    <recommendedName>
        <fullName evidence="3">Lipoprotein</fullName>
    </recommendedName>
</protein>
<evidence type="ECO:0008006" key="3">
    <source>
        <dbReference type="Google" id="ProtNLM"/>
    </source>
</evidence>
<proteinExistence type="predicted"/>
<organism evidence="1 2">
    <name type="scientific">Melittangium boletus DSM 14713</name>
    <dbReference type="NCBI Taxonomy" id="1294270"/>
    <lineage>
        <taxon>Bacteria</taxon>
        <taxon>Pseudomonadati</taxon>
        <taxon>Myxococcota</taxon>
        <taxon>Myxococcia</taxon>
        <taxon>Myxococcales</taxon>
        <taxon>Cystobacterineae</taxon>
        <taxon>Archangiaceae</taxon>
        <taxon>Melittangium</taxon>
    </lineage>
</organism>
<dbReference type="AlphaFoldDB" id="A0A250ICB6"/>
<evidence type="ECO:0000313" key="2">
    <source>
        <dbReference type="Proteomes" id="UP000217289"/>
    </source>
</evidence>
<gene>
    <name evidence="1" type="ORF">MEBOL_002322</name>
</gene>
<dbReference type="Proteomes" id="UP000217289">
    <property type="component" value="Chromosome"/>
</dbReference>
<dbReference type="EMBL" id="CP022163">
    <property type="protein sequence ID" value="ATB28873.1"/>
    <property type="molecule type" value="Genomic_DNA"/>
</dbReference>
<keyword evidence="2" id="KW-1185">Reference proteome</keyword>